<feature type="region of interest" description="Disordered" evidence="1">
    <location>
        <begin position="254"/>
        <end position="274"/>
    </location>
</feature>
<accession>A0A0D0CSY0</accession>
<gene>
    <name evidence="2" type="ORF">PAXRUDRAFT_20220</name>
</gene>
<name>A0A0D0CSY0_9AGAM</name>
<feature type="compositionally biased region" description="Low complexity" evidence="1">
    <location>
        <begin position="258"/>
        <end position="274"/>
    </location>
</feature>
<reference evidence="3" key="2">
    <citation type="submission" date="2015-01" db="EMBL/GenBank/DDBJ databases">
        <title>Evolutionary Origins and Diversification of the Mycorrhizal Mutualists.</title>
        <authorList>
            <consortium name="DOE Joint Genome Institute"/>
            <consortium name="Mycorrhizal Genomics Consortium"/>
            <person name="Kohler A."/>
            <person name="Kuo A."/>
            <person name="Nagy L.G."/>
            <person name="Floudas D."/>
            <person name="Copeland A."/>
            <person name="Barry K.W."/>
            <person name="Cichocki N."/>
            <person name="Veneault-Fourrey C."/>
            <person name="LaButti K."/>
            <person name="Lindquist E.A."/>
            <person name="Lipzen A."/>
            <person name="Lundell T."/>
            <person name="Morin E."/>
            <person name="Murat C."/>
            <person name="Riley R."/>
            <person name="Ohm R."/>
            <person name="Sun H."/>
            <person name="Tunlid A."/>
            <person name="Henrissat B."/>
            <person name="Grigoriev I.V."/>
            <person name="Hibbett D.S."/>
            <person name="Martin F."/>
        </authorList>
    </citation>
    <scope>NUCLEOTIDE SEQUENCE [LARGE SCALE GENOMIC DNA]</scope>
    <source>
        <strain evidence="3">Ve08.2h10</strain>
    </source>
</reference>
<evidence type="ECO:0000313" key="2">
    <source>
        <dbReference type="EMBL" id="KIK74091.1"/>
    </source>
</evidence>
<dbReference type="HOGENOM" id="CLU_1205118_0_0_1"/>
<dbReference type="OrthoDB" id="2671591at2759"/>
<dbReference type="EMBL" id="KN829172">
    <property type="protein sequence ID" value="KIK74091.1"/>
    <property type="molecule type" value="Genomic_DNA"/>
</dbReference>
<feature type="region of interest" description="Disordered" evidence="1">
    <location>
        <begin position="1"/>
        <end position="144"/>
    </location>
</feature>
<evidence type="ECO:0000256" key="1">
    <source>
        <dbReference type="SAM" id="MobiDB-lite"/>
    </source>
</evidence>
<reference evidence="2 3" key="1">
    <citation type="submission" date="2014-04" db="EMBL/GenBank/DDBJ databases">
        <authorList>
            <consortium name="DOE Joint Genome Institute"/>
            <person name="Kuo A."/>
            <person name="Kohler A."/>
            <person name="Jargeat P."/>
            <person name="Nagy L.G."/>
            <person name="Floudas D."/>
            <person name="Copeland A."/>
            <person name="Barry K.W."/>
            <person name="Cichocki N."/>
            <person name="Veneault-Fourrey C."/>
            <person name="LaButti K."/>
            <person name="Lindquist E.A."/>
            <person name="Lipzen A."/>
            <person name="Lundell T."/>
            <person name="Morin E."/>
            <person name="Murat C."/>
            <person name="Sun H."/>
            <person name="Tunlid A."/>
            <person name="Henrissat B."/>
            <person name="Grigoriev I.V."/>
            <person name="Hibbett D.S."/>
            <person name="Martin F."/>
            <person name="Nordberg H.P."/>
            <person name="Cantor M.N."/>
            <person name="Hua S.X."/>
        </authorList>
    </citation>
    <scope>NUCLEOTIDE SEQUENCE [LARGE SCALE GENOMIC DNA]</scope>
    <source>
        <strain evidence="2 3">Ve08.2h10</strain>
    </source>
</reference>
<organism evidence="2 3">
    <name type="scientific">Paxillus rubicundulus Ve08.2h10</name>
    <dbReference type="NCBI Taxonomy" id="930991"/>
    <lineage>
        <taxon>Eukaryota</taxon>
        <taxon>Fungi</taxon>
        <taxon>Dikarya</taxon>
        <taxon>Basidiomycota</taxon>
        <taxon>Agaricomycotina</taxon>
        <taxon>Agaricomycetes</taxon>
        <taxon>Agaricomycetidae</taxon>
        <taxon>Boletales</taxon>
        <taxon>Paxilineae</taxon>
        <taxon>Paxillaceae</taxon>
        <taxon>Paxillus</taxon>
    </lineage>
</organism>
<dbReference type="Proteomes" id="UP000054538">
    <property type="component" value="Unassembled WGS sequence"/>
</dbReference>
<feature type="compositionally biased region" description="Polar residues" evidence="1">
    <location>
        <begin position="135"/>
        <end position="144"/>
    </location>
</feature>
<evidence type="ECO:0000313" key="3">
    <source>
        <dbReference type="Proteomes" id="UP000054538"/>
    </source>
</evidence>
<dbReference type="InParanoid" id="A0A0D0CSY0"/>
<protein>
    <submittedName>
        <fullName evidence="2">Uncharacterized protein</fullName>
    </submittedName>
</protein>
<keyword evidence="3" id="KW-1185">Reference proteome</keyword>
<proteinExistence type="predicted"/>
<feature type="compositionally biased region" description="Low complexity" evidence="1">
    <location>
        <begin position="109"/>
        <end position="122"/>
    </location>
</feature>
<dbReference type="AlphaFoldDB" id="A0A0D0CSY0"/>
<sequence>MEDGEEGPVNEFNFQAEQEEGGREYEPEGAWTQMPVDADPPPGDLHRGGASFSGEYHFPNTVGPKLSPFGSVQKPQLPPRTPFWDSCGTFRSTPYPVGDKRSSSISGTSFAPSSMSPPSSAAVLPRHSAPASRVSRGSTKGKTWSTLDQMKNDLRERLDDFDAGSQDQKLLSGVLRNEQYSMKMQAWMQGKEIMFLEAQQVTERAEAEAIHQRQLEVKKTNLELWKADAEILEKQSQVLMLQLFLAEFEKQRNHGHSADPSSLGADASSGSGYA</sequence>